<evidence type="ECO:0008006" key="4">
    <source>
        <dbReference type="Google" id="ProtNLM"/>
    </source>
</evidence>
<name>A0A1M4YD88_9FLAO</name>
<evidence type="ECO:0000313" key="2">
    <source>
        <dbReference type="EMBL" id="SHF03784.1"/>
    </source>
</evidence>
<keyword evidence="3" id="KW-1185">Reference proteome</keyword>
<protein>
    <recommendedName>
        <fullName evidence="4">Lycopene cyclase domain-containing protein</fullName>
    </recommendedName>
</protein>
<organism evidence="2 3">
    <name type="scientific">Psychroflexus salarius</name>
    <dbReference type="NCBI Taxonomy" id="1155689"/>
    <lineage>
        <taxon>Bacteria</taxon>
        <taxon>Pseudomonadati</taxon>
        <taxon>Bacteroidota</taxon>
        <taxon>Flavobacteriia</taxon>
        <taxon>Flavobacteriales</taxon>
        <taxon>Flavobacteriaceae</taxon>
        <taxon>Psychroflexus</taxon>
    </lineage>
</organism>
<evidence type="ECO:0000313" key="3">
    <source>
        <dbReference type="Proteomes" id="UP000184462"/>
    </source>
</evidence>
<gene>
    <name evidence="2" type="ORF">SAMN05444278_1252</name>
</gene>
<dbReference type="EMBL" id="FQTW01000025">
    <property type="protein sequence ID" value="SHF03784.1"/>
    <property type="molecule type" value="Genomic_DNA"/>
</dbReference>
<sequence length="100" mass="11800">MELHYTYLKWLLTITIVLILFQLISKKRNYLILLVLVLLPTWIILSILRGLEYYVFNGSGQLFYLKGFINLLAETLPTLILFGASTFFIRHIIYCNKNEK</sequence>
<feature type="transmembrane region" description="Helical" evidence="1">
    <location>
        <begin position="6"/>
        <end position="24"/>
    </location>
</feature>
<keyword evidence="1" id="KW-1133">Transmembrane helix</keyword>
<proteinExistence type="predicted"/>
<keyword evidence="1" id="KW-0472">Membrane</keyword>
<accession>A0A1M4YD88</accession>
<keyword evidence="1" id="KW-0812">Transmembrane</keyword>
<feature type="transmembrane region" description="Helical" evidence="1">
    <location>
        <begin position="31"/>
        <end position="48"/>
    </location>
</feature>
<reference evidence="2 3" key="1">
    <citation type="submission" date="2016-11" db="EMBL/GenBank/DDBJ databases">
        <authorList>
            <person name="Jaros S."/>
            <person name="Januszkiewicz K."/>
            <person name="Wedrychowicz H."/>
        </authorList>
    </citation>
    <scope>NUCLEOTIDE SEQUENCE [LARGE SCALE GENOMIC DNA]</scope>
    <source>
        <strain evidence="2 3">DSM 25661</strain>
    </source>
</reference>
<feature type="transmembrane region" description="Helical" evidence="1">
    <location>
        <begin position="68"/>
        <end position="89"/>
    </location>
</feature>
<dbReference type="AlphaFoldDB" id="A0A1M4YD88"/>
<dbReference type="Proteomes" id="UP000184462">
    <property type="component" value="Unassembled WGS sequence"/>
</dbReference>
<evidence type="ECO:0000256" key="1">
    <source>
        <dbReference type="SAM" id="Phobius"/>
    </source>
</evidence>